<dbReference type="GO" id="GO:0005524">
    <property type="term" value="F:ATP binding"/>
    <property type="evidence" value="ECO:0007669"/>
    <property type="project" value="UniProtKB-KW"/>
</dbReference>
<dbReference type="RefSeq" id="WP_072074365.1">
    <property type="nucleotide sequence ID" value="NZ_CDMW01000001.1"/>
</dbReference>
<dbReference type="InterPro" id="IPR003593">
    <property type="entry name" value="AAA+_ATPase"/>
</dbReference>
<dbReference type="Pfam" id="PF00005">
    <property type="entry name" value="ABC_tran"/>
    <property type="match status" value="1"/>
</dbReference>
<name>A0A0B7GPX7_STRSA</name>
<keyword evidence="2" id="KW-0813">Transport</keyword>
<dbReference type="InterPro" id="IPR003439">
    <property type="entry name" value="ABC_transporter-like_ATP-bd"/>
</dbReference>
<dbReference type="GO" id="GO:0016887">
    <property type="term" value="F:ATP hydrolysis activity"/>
    <property type="evidence" value="ECO:0007669"/>
    <property type="project" value="InterPro"/>
</dbReference>
<evidence type="ECO:0000313" key="6">
    <source>
        <dbReference type="EMBL" id="CEL90835.1"/>
    </source>
</evidence>
<keyword evidence="4 6" id="KW-0067">ATP-binding</keyword>
<proteinExistence type="inferred from homology"/>
<evidence type="ECO:0000256" key="1">
    <source>
        <dbReference type="ARBA" id="ARBA00005417"/>
    </source>
</evidence>
<evidence type="ECO:0000256" key="4">
    <source>
        <dbReference type="ARBA" id="ARBA00022840"/>
    </source>
</evidence>
<evidence type="ECO:0000313" key="7">
    <source>
        <dbReference type="Proteomes" id="UP000183504"/>
    </source>
</evidence>
<gene>
    <name evidence="6" type="ORF">SSV_1543</name>
</gene>
<protein>
    <submittedName>
        <fullName evidence="6">Putative ABC transporter ATP-binding protein</fullName>
        <ecNumber evidence="6">3.6.3.-</ecNumber>
    </submittedName>
</protein>
<dbReference type="Proteomes" id="UP000183504">
    <property type="component" value="Unassembled WGS sequence"/>
</dbReference>
<comment type="similarity">
    <text evidence="1">Belongs to the ABC transporter superfamily.</text>
</comment>
<dbReference type="SUPFAM" id="SSF52540">
    <property type="entry name" value="P-loop containing nucleoside triphosphate hydrolases"/>
    <property type="match status" value="1"/>
</dbReference>
<dbReference type="PROSITE" id="PS50893">
    <property type="entry name" value="ABC_TRANSPORTER_2"/>
    <property type="match status" value="1"/>
</dbReference>
<dbReference type="PROSITE" id="PS00211">
    <property type="entry name" value="ABC_TRANSPORTER_1"/>
    <property type="match status" value="1"/>
</dbReference>
<evidence type="ECO:0000256" key="2">
    <source>
        <dbReference type="ARBA" id="ARBA00022448"/>
    </source>
</evidence>
<dbReference type="InterPro" id="IPR027417">
    <property type="entry name" value="P-loop_NTPase"/>
</dbReference>
<dbReference type="PANTHER" id="PTHR42711">
    <property type="entry name" value="ABC TRANSPORTER ATP-BINDING PROTEIN"/>
    <property type="match status" value="1"/>
</dbReference>
<dbReference type="InterPro" id="IPR017871">
    <property type="entry name" value="ABC_transporter-like_CS"/>
</dbReference>
<feature type="domain" description="ABC transporter" evidence="5">
    <location>
        <begin position="3"/>
        <end position="220"/>
    </location>
</feature>
<organism evidence="6 7">
    <name type="scientific">Streptococcus sanguinis</name>
    <dbReference type="NCBI Taxonomy" id="1305"/>
    <lineage>
        <taxon>Bacteria</taxon>
        <taxon>Bacillati</taxon>
        <taxon>Bacillota</taxon>
        <taxon>Bacilli</taxon>
        <taxon>Lactobacillales</taxon>
        <taxon>Streptococcaceae</taxon>
        <taxon>Streptococcus</taxon>
    </lineage>
</organism>
<dbReference type="EMBL" id="CDMW01000001">
    <property type="protein sequence ID" value="CEL90835.1"/>
    <property type="molecule type" value="Genomic_DNA"/>
</dbReference>
<keyword evidence="6" id="KW-0378">Hydrolase</keyword>
<dbReference type="EC" id="3.6.3.-" evidence="6"/>
<dbReference type="PANTHER" id="PTHR42711:SF5">
    <property type="entry name" value="ABC TRANSPORTER ATP-BINDING PROTEIN NATA"/>
    <property type="match status" value="1"/>
</dbReference>
<sequence length="288" mass="31905">MLVETKNLSKVYGDKVAVNGLDIQIERGSFTAILGPNGAGKSTTIQMLIGLLQPTSGQICYTEKPRLGVVFQNSVLDARLTVLENLTIRAKQYKEMPAGRIERLVSQLGLSAFVKQPYGTLSGGQKRRVDIARALLNSPDLLFLDEPTTGLDIQTRESIWSLLKQIQKEEQMTIVLTTHYLNEADDADKIYIVDHGQVIAQGSADQIKGNYARNVLRILSQDAASLEKSLPRGYAWEQVKEGELILHPKTTQEALTLLAQAGPYIEQFEFQPGTMDDAFMALTGREVR</sequence>
<dbReference type="AlphaFoldDB" id="A0A0B7GPX7"/>
<dbReference type="Gene3D" id="3.40.50.300">
    <property type="entry name" value="P-loop containing nucleotide triphosphate hydrolases"/>
    <property type="match status" value="1"/>
</dbReference>
<dbReference type="SMART" id="SM00382">
    <property type="entry name" value="AAA"/>
    <property type="match status" value="1"/>
</dbReference>
<accession>A0A0B7GPX7</accession>
<evidence type="ECO:0000256" key="3">
    <source>
        <dbReference type="ARBA" id="ARBA00022741"/>
    </source>
</evidence>
<evidence type="ECO:0000259" key="5">
    <source>
        <dbReference type="PROSITE" id="PS50893"/>
    </source>
</evidence>
<dbReference type="InterPro" id="IPR050763">
    <property type="entry name" value="ABC_transporter_ATP-binding"/>
</dbReference>
<keyword evidence="3" id="KW-0547">Nucleotide-binding</keyword>
<reference evidence="6 7" key="1">
    <citation type="submission" date="2015-01" db="EMBL/GenBank/DDBJ databases">
        <authorList>
            <person name="Pelicic Vladimir"/>
        </authorList>
    </citation>
    <scope>NUCLEOTIDE SEQUENCE [LARGE SCALE GENOMIC DNA]</scope>
    <source>
        <strain evidence="6 7">2908</strain>
    </source>
</reference>